<protein>
    <submittedName>
        <fullName evidence="1">Uncharacterized protein</fullName>
    </submittedName>
</protein>
<dbReference type="EMBL" id="UINC01032723">
    <property type="protein sequence ID" value="SVB20854.1"/>
    <property type="molecule type" value="Genomic_DNA"/>
</dbReference>
<evidence type="ECO:0000313" key="1">
    <source>
        <dbReference type="EMBL" id="SVB20854.1"/>
    </source>
</evidence>
<dbReference type="AlphaFoldDB" id="A0A382C4P5"/>
<feature type="non-terminal residue" evidence="1">
    <location>
        <position position="30"/>
    </location>
</feature>
<gene>
    <name evidence="1" type="ORF">METZ01_LOCUS173708</name>
</gene>
<organism evidence="1">
    <name type="scientific">marine metagenome</name>
    <dbReference type="NCBI Taxonomy" id="408172"/>
    <lineage>
        <taxon>unclassified sequences</taxon>
        <taxon>metagenomes</taxon>
        <taxon>ecological metagenomes</taxon>
    </lineage>
</organism>
<reference evidence="1" key="1">
    <citation type="submission" date="2018-05" db="EMBL/GenBank/DDBJ databases">
        <authorList>
            <person name="Lanie J.A."/>
            <person name="Ng W.-L."/>
            <person name="Kazmierczak K.M."/>
            <person name="Andrzejewski T.M."/>
            <person name="Davidsen T.M."/>
            <person name="Wayne K.J."/>
            <person name="Tettelin H."/>
            <person name="Glass J.I."/>
            <person name="Rusch D."/>
            <person name="Podicherti R."/>
            <person name="Tsui H.-C.T."/>
            <person name="Winkler M.E."/>
        </authorList>
    </citation>
    <scope>NUCLEOTIDE SEQUENCE</scope>
</reference>
<accession>A0A382C4P5</accession>
<proteinExistence type="predicted"/>
<sequence>MLALWTFPNYGICGPELMVDVSLLGDAQRC</sequence>
<name>A0A382C4P5_9ZZZZ</name>